<sequence length="361" mass="41092">MAKRLHHHFEPEKGWINDPNGLVFFRGEYHAFFQHNPYEPKWGPMHWGHAVSRDLIHWNELPIALSPDQPYENSGGCFSGGALVKDNVLYVFYTAVSEELGQTQCLAMSRDGVHFEKYPGNPIIKSYPSDGSEDFRDPHVFEYGGAYFMVIGSGKNGVGKILLYRSEDLINWDYRGVLFEGAKYGGVLECPDFFALDGKFVLMFSQMGRKTHSTAFITGQFDGERFLPEAEFYPEAGPHFYAPQTFHDETGRRILIAWLYSWDKTPDETVPYAGALTIPREVFFCPGNGALCTYPVKEAWPLFAKSDEHVEISENCVKIKTKKNEPPLRFSGHVKQVDILTDTKTIEVFINGGESSFSYWF</sequence>
<gene>
    <name evidence="6" type="ORF">H8698_04565</name>
</gene>
<dbReference type="SMART" id="SM00640">
    <property type="entry name" value="Glyco_32"/>
    <property type="match status" value="1"/>
</dbReference>
<dbReference type="InterPro" id="IPR051214">
    <property type="entry name" value="GH32_Enzymes"/>
</dbReference>
<dbReference type="InterPro" id="IPR013148">
    <property type="entry name" value="Glyco_hydro_32_N"/>
</dbReference>
<dbReference type="InterPro" id="IPR001362">
    <property type="entry name" value="Glyco_hydro_32"/>
</dbReference>
<dbReference type="InterPro" id="IPR018053">
    <property type="entry name" value="Glyco_hydro_32_AS"/>
</dbReference>
<dbReference type="Proteomes" id="UP000611762">
    <property type="component" value="Unassembled WGS sequence"/>
</dbReference>
<feature type="domain" description="Glycosyl hydrolase family 32 N-terminal" evidence="5">
    <location>
        <begin position="8"/>
        <end position="295"/>
    </location>
</feature>
<evidence type="ECO:0000313" key="7">
    <source>
        <dbReference type="Proteomes" id="UP000611762"/>
    </source>
</evidence>
<evidence type="ECO:0000256" key="3">
    <source>
        <dbReference type="ARBA" id="ARBA00022801"/>
    </source>
</evidence>
<dbReference type="PANTHER" id="PTHR43101:SF1">
    <property type="entry name" value="BETA-FRUCTOSIDASE"/>
    <property type="match status" value="1"/>
</dbReference>
<evidence type="ECO:0000256" key="4">
    <source>
        <dbReference type="ARBA" id="ARBA00023295"/>
    </source>
</evidence>
<evidence type="ECO:0000259" key="5">
    <source>
        <dbReference type="Pfam" id="PF00251"/>
    </source>
</evidence>
<keyword evidence="3 6" id="KW-0378">Hydrolase</keyword>
<dbReference type="PANTHER" id="PTHR43101">
    <property type="entry name" value="BETA-FRUCTOSIDASE"/>
    <property type="match status" value="1"/>
</dbReference>
<keyword evidence="7" id="KW-1185">Reference proteome</keyword>
<dbReference type="RefSeq" id="WP_249311344.1">
    <property type="nucleotide sequence ID" value="NZ_JACRSU010000001.1"/>
</dbReference>
<evidence type="ECO:0000256" key="1">
    <source>
        <dbReference type="ARBA" id="ARBA00009902"/>
    </source>
</evidence>
<dbReference type="EC" id="3.2.1.26" evidence="2"/>
<comment type="similarity">
    <text evidence="1">Belongs to the glycosyl hydrolase 32 family.</text>
</comment>
<evidence type="ECO:0000313" key="6">
    <source>
        <dbReference type="EMBL" id="MBC8540244.1"/>
    </source>
</evidence>
<accession>A0A926HXN1</accession>
<dbReference type="AlphaFoldDB" id="A0A926HXN1"/>
<evidence type="ECO:0000256" key="2">
    <source>
        <dbReference type="ARBA" id="ARBA00012758"/>
    </source>
</evidence>
<protein>
    <recommendedName>
        <fullName evidence="2">beta-fructofuranosidase</fullName>
        <ecNumber evidence="2">3.2.1.26</ecNumber>
    </recommendedName>
</protein>
<dbReference type="CDD" id="cd08996">
    <property type="entry name" value="GH32_FFase"/>
    <property type="match status" value="1"/>
</dbReference>
<reference evidence="6" key="1">
    <citation type="submission" date="2020-08" db="EMBL/GenBank/DDBJ databases">
        <title>Genome public.</title>
        <authorList>
            <person name="Liu C."/>
            <person name="Sun Q."/>
        </authorList>
    </citation>
    <scope>NUCLEOTIDE SEQUENCE</scope>
    <source>
        <strain evidence="6">H8</strain>
    </source>
</reference>
<name>A0A926HXN1_9FIRM</name>
<organism evidence="6 7">
    <name type="scientific">Congzhengia minquanensis</name>
    <dbReference type="NCBI Taxonomy" id="2763657"/>
    <lineage>
        <taxon>Bacteria</taxon>
        <taxon>Bacillati</taxon>
        <taxon>Bacillota</taxon>
        <taxon>Clostridia</taxon>
        <taxon>Eubacteriales</taxon>
        <taxon>Oscillospiraceae</taxon>
        <taxon>Congzhengia</taxon>
    </lineage>
</organism>
<dbReference type="GO" id="GO:0004564">
    <property type="term" value="F:beta-fructofuranosidase activity"/>
    <property type="evidence" value="ECO:0007669"/>
    <property type="project" value="UniProtKB-EC"/>
</dbReference>
<proteinExistence type="inferred from homology"/>
<dbReference type="EMBL" id="JACRSU010000001">
    <property type="protein sequence ID" value="MBC8540244.1"/>
    <property type="molecule type" value="Genomic_DNA"/>
</dbReference>
<dbReference type="Pfam" id="PF00251">
    <property type="entry name" value="Glyco_hydro_32N"/>
    <property type="match status" value="1"/>
</dbReference>
<dbReference type="Gene3D" id="2.115.10.20">
    <property type="entry name" value="Glycosyl hydrolase domain, family 43"/>
    <property type="match status" value="1"/>
</dbReference>
<dbReference type="SUPFAM" id="SSF75005">
    <property type="entry name" value="Arabinanase/levansucrase/invertase"/>
    <property type="match status" value="1"/>
</dbReference>
<comment type="caution">
    <text evidence="6">The sequence shown here is derived from an EMBL/GenBank/DDBJ whole genome shotgun (WGS) entry which is preliminary data.</text>
</comment>
<dbReference type="PROSITE" id="PS00609">
    <property type="entry name" value="GLYCOSYL_HYDROL_F32"/>
    <property type="match status" value="1"/>
</dbReference>
<keyword evidence="4" id="KW-0326">Glycosidase</keyword>
<dbReference type="GO" id="GO:0005975">
    <property type="term" value="P:carbohydrate metabolic process"/>
    <property type="evidence" value="ECO:0007669"/>
    <property type="project" value="InterPro"/>
</dbReference>
<dbReference type="InterPro" id="IPR023296">
    <property type="entry name" value="Glyco_hydro_beta-prop_sf"/>
</dbReference>